<comment type="caution">
    <text evidence="5">The sequence shown here is derived from an EMBL/GenBank/DDBJ whole genome shotgun (WGS) entry which is preliminary data.</text>
</comment>
<dbReference type="Pfam" id="PF00201">
    <property type="entry name" value="UDPGT"/>
    <property type="match status" value="5"/>
</dbReference>
<evidence type="ECO:0000256" key="2">
    <source>
        <dbReference type="ARBA" id="ARBA00022676"/>
    </source>
</evidence>
<dbReference type="PROSITE" id="PS00375">
    <property type="entry name" value="UDPGT"/>
    <property type="match status" value="4"/>
</dbReference>
<evidence type="ECO:0000256" key="3">
    <source>
        <dbReference type="ARBA" id="ARBA00022679"/>
    </source>
</evidence>
<dbReference type="InterPro" id="IPR035595">
    <property type="entry name" value="UDP_glycos_trans_CS"/>
</dbReference>
<keyword evidence="4" id="KW-0812">Transmembrane</keyword>
<dbReference type="EMBL" id="JACSDY010000020">
    <property type="protein sequence ID" value="KAF7396970.1"/>
    <property type="molecule type" value="Genomic_DNA"/>
</dbReference>
<dbReference type="InterPro" id="IPR050271">
    <property type="entry name" value="UDP-glycosyltransferase"/>
</dbReference>
<keyword evidence="3" id="KW-0808">Transferase</keyword>
<reference evidence="5" key="1">
    <citation type="journal article" date="2020" name="G3 (Bethesda)">
        <title>High-Quality Assemblies for Three Invasive Social Wasps from the &lt;i&gt;Vespula&lt;/i&gt; Genus.</title>
        <authorList>
            <person name="Harrop T.W.R."/>
            <person name="Guhlin J."/>
            <person name="McLaughlin G.M."/>
            <person name="Permina E."/>
            <person name="Stockwell P."/>
            <person name="Gilligan J."/>
            <person name="Le Lec M.F."/>
            <person name="Gruber M.A.M."/>
            <person name="Quinn O."/>
            <person name="Lovegrove M."/>
            <person name="Duncan E.J."/>
            <person name="Remnant E.J."/>
            <person name="Van Eeckhoven J."/>
            <person name="Graham B."/>
            <person name="Knapp R.A."/>
            <person name="Langford K.W."/>
            <person name="Kronenberg Z."/>
            <person name="Press M.O."/>
            <person name="Eacker S.M."/>
            <person name="Wilson-Rankin E.E."/>
            <person name="Purcell J."/>
            <person name="Lester P.J."/>
            <person name="Dearden P.K."/>
        </authorList>
    </citation>
    <scope>NUCLEOTIDE SEQUENCE</scope>
    <source>
        <strain evidence="5">Volc-1</strain>
    </source>
</reference>
<feature type="transmembrane region" description="Helical" evidence="4">
    <location>
        <begin position="1478"/>
        <end position="1501"/>
    </location>
</feature>
<dbReference type="InterPro" id="IPR002213">
    <property type="entry name" value="UDP_glucos_trans"/>
</dbReference>
<proteinExistence type="inferred from homology"/>
<keyword evidence="4" id="KW-1133">Transmembrane helix</keyword>
<protein>
    <recommendedName>
        <fullName evidence="7">Glucuronosyltransferase</fullName>
    </recommendedName>
</protein>
<evidence type="ECO:0000313" key="5">
    <source>
        <dbReference type="EMBL" id="KAF7396970.1"/>
    </source>
</evidence>
<comment type="similarity">
    <text evidence="1">Belongs to the UDP-glycosyltransferase family.</text>
</comment>
<feature type="transmembrane region" description="Helical" evidence="4">
    <location>
        <begin position="2021"/>
        <end position="2040"/>
    </location>
</feature>
<dbReference type="FunFam" id="3.40.50.2000:FF:000050">
    <property type="entry name" value="UDP-glucuronosyltransferase"/>
    <property type="match status" value="2"/>
</dbReference>
<keyword evidence="4" id="KW-0472">Membrane</keyword>
<evidence type="ECO:0000313" key="6">
    <source>
        <dbReference type="Proteomes" id="UP000600918"/>
    </source>
</evidence>
<dbReference type="SUPFAM" id="SSF53756">
    <property type="entry name" value="UDP-Glycosyltransferase/glycogen phosphorylase"/>
    <property type="match status" value="5"/>
</dbReference>
<evidence type="ECO:0000256" key="1">
    <source>
        <dbReference type="ARBA" id="ARBA00009995"/>
    </source>
</evidence>
<evidence type="ECO:0000256" key="4">
    <source>
        <dbReference type="SAM" id="Phobius"/>
    </source>
</evidence>
<dbReference type="GO" id="GO:0008194">
    <property type="term" value="F:UDP-glycosyltransferase activity"/>
    <property type="evidence" value="ECO:0007669"/>
    <property type="project" value="InterPro"/>
</dbReference>
<feature type="transmembrane region" description="Helical" evidence="4">
    <location>
        <begin position="1030"/>
        <end position="1053"/>
    </location>
</feature>
<organism evidence="5 6">
    <name type="scientific">Vespula pensylvanica</name>
    <name type="common">Western yellow jacket</name>
    <name type="synonym">Wasp</name>
    <dbReference type="NCBI Taxonomy" id="30213"/>
    <lineage>
        <taxon>Eukaryota</taxon>
        <taxon>Metazoa</taxon>
        <taxon>Ecdysozoa</taxon>
        <taxon>Arthropoda</taxon>
        <taxon>Hexapoda</taxon>
        <taxon>Insecta</taxon>
        <taxon>Pterygota</taxon>
        <taxon>Neoptera</taxon>
        <taxon>Endopterygota</taxon>
        <taxon>Hymenoptera</taxon>
        <taxon>Apocrita</taxon>
        <taxon>Aculeata</taxon>
        <taxon>Vespoidea</taxon>
        <taxon>Vespidae</taxon>
        <taxon>Vespinae</taxon>
        <taxon>Vespula</taxon>
    </lineage>
</organism>
<keyword evidence="2" id="KW-0328">Glycosyltransferase</keyword>
<gene>
    <name evidence="5" type="ORF">H0235_016507</name>
</gene>
<evidence type="ECO:0008006" key="7">
    <source>
        <dbReference type="Google" id="ProtNLM"/>
    </source>
</evidence>
<dbReference type="PANTHER" id="PTHR48043">
    <property type="entry name" value="EG:EG0003.4 PROTEIN-RELATED"/>
    <property type="match status" value="1"/>
</dbReference>
<sequence>MKVLRYVIFWMALCLTFSQGYRILGVFAFQGKSHFIMFEALMKSLAKKGHQIDAITSFHLKKPLVNITELVVIPSQMKLVNNISYDQMRLILTGLPVRTVATLGGNEVCENLRLPEIQKLIHEPSKNPPYDVILMECVIFWMALCLTFSKGYRILGVFPINVKSHFIMFEVLMKGLAKKGHQIDVISSFPLEKPLVNIIELAVLKSRVTLINNLSYDVMRTNFSNNGLRTISTNCIITCEHLANPEIQKLIHDPRKDVSYDIILIEIFGANCFAVLGHVLNIPIIGVSSSALYPWHNHLIGNPENLAILPNNLLNFINQMNFWQRTYNVLNTIFNKKYFNHLTGYQDEQIKKYVGPNLPSVRELEKSISLILVNSYFPLNGIRPITQAHIEVGGLHVQDDNSKLPPISPVKVLMKIPNPEELPPGLPKNVRISPWLPQLKILKHRNLKAFITHGGLMGTQEAISCGVPMIGIPLFADQFINIDNYVKKNIAVKLDYENLSEDDMDAALNAILYNSTYRETARLIGQKFLDRPLNPIDTANFWIEYIVKYGKDALRSPAMDLNWWQIELLDGYRILGVFPFQSKSHFNMFETLMKGLAKKGHQVDAISPFPLKKPLLNYTDLIVIPSQMDLVNNLSYNTIREVWLVDIASILGGNNICEHLAHPEIQELIHNPPNDPPYDIVLIEIFGANCFAVIGHVLNVPVIGVSTSDLYPWHHHLIGNPENLAIFPNNLLKYSNGMNFWQRTYNVLTTIYNKIYFNHLTEYQDEQIRKYVGPNLPGVRELEKNISLILVNTYFSLNGIRPITQALIEVGGLHIQDDGTKISSELQKWLDESKDDFIYFSFGSMIKIESIPRHILDIFYKSFGKISPVNVLMKITNSEELPPGLPKNVRISSWLPQLKILKHRNLKAFITHGGLMGTQEAISYGVPMIGIPLFADQFINIDKYVRKNIAVKLDYENLSEDDMDAALNAILYNSTYREAARKLSQQFLDRPLKPIDTANFWIEYIVKYGKDALRSPAMDLNWWQVELLDVYAFLLLTSIVIVYITVHLTLMFLNMISSKGYRILGIFPYQSKSHFNMFETLTKGLAKKGHQVDVISPFPQKRPFVNYTDLVVIPPQLNIVNNISYNTAKNIWTVQIVSNVAGNDICEHLAHPDIQKLIHNPPKDPPYDVVLIQVFAAHCFAIFGHLLNVPVIGISPPNLYPWYNSFVGNPKNLAILPNNLLPFVNPMNFWQRIYNTVSTAINQIYFNHLTEYQDEQIRKYVGPNLPGVRQLEANISMILVNSYFSLDGIRPLTQAIIEVGGLHVQDDNSKLPPISPVNVLIKIANPEELPPGLPKNIRISSWLPQLKVLKHRNVKAFITHGGLLGTQEAISYGVPMIGIPLFSDQFTNIANYVKKNIAVKLDYENLSEDDMDAALNAILYNSTYRETARKLSQQFLDRPLKPIDTANFWIEYIVKYGKDALRSPAMDLNWWQVELLDVYAFLLLALIVIVYITIHLTLMFLNMISSKISQCFIDIDTNIVTSDDTTVTKINRNASLQNSQRLNIFANHCDNFHACQCSTDGYRILGVFPINGRSHWIMMEALMKGLAERGHQVDVVTHFKTRSTNPNYREIILENILGSAVNNLTAKEILYFGSMNIERLTYMAGLKLCELIEQPKLQEIIKNPPKNPPYDLVITELFASHCYLAFARHLKVPMIGMMSSPFHDWAAHQIGVPDETSYVPNIFSGYSQKMTFWQRLINTITIRYLQMQMDYYTNLQTEIVKKSFGIDATINDLFKDLSLVLVNSHHSMHGIRPFPQSVVEVGGLHLTNDIDPLAPEVQKWLDESKHGCIYFTFGSMVRIETFSKELMEAFYKAFEKIAPVRVLMKVAKKEELLPGLPKNVMTQSWFSQIPILKHKNTRVFITHGGLMGTTESIFCGVPMIGIPLFGDQKVNIQNYIKRKVAISLGSIHEVTEEKLTNALETILKDPSYTTNVKKLSKLFVDRPQTAMDTATYWVEYVIKHGNILQSPAIHLPWWQKSLLDIYGALLLAIIITLYLIILVLRGLKYIYRRNFGDSDNKKETSKSKKYN</sequence>
<accession>A0A834JZD7</accession>
<dbReference type="CDD" id="cd03784">
    <property type="entry name" value="GT1_Gtf-like"/>
    <property type="match status" value="4"/>
</dbReference>
<name>A0A834JZD7_VESPE</name>
<keyword evidence="6" id="KW-1185">Reference proteome</keyword>
<dbReference type="Gene3D" id="3.40.50.2000">
    <property type="entry name" value="Glycogen Phosphorylase B"/>
    <property type="match status" value="5"/>
</dbReference>
<dbReference type="PANTHER" id="PTHR48043:SF145">
    <property type="entry name" value="FI06409P-RELATED"/>
    <property type="match status" value="1"/>
</dbReference>
<dbReference type="Proteomes" id="UP000600918">
    <property type="component" value="Unassembled WGS sequence"/>
</dbReference>